<accession>A0A072PII7</accession>
<dbReference type="GeneID" id="25283869"/>
<dbReference type="RefSeq" id="XP_013257895.1">
    <property type="nucleotide sequence ID" value="XM_013402441.1"/>
</dbReference>
<dbReference type="EMBL" id="AMGV01000008">
    <property type="protein sequence ID" value="KEF55305.1"/>
    <property type="molecule type" value="Genomic_DNA"/>
</dbReference>
<keyword evidence="3" id="KW-1185">Reference proteome</keyword>
<name>A0A072PII7_9EURO</name>
<dbReference type="HOGENOM" id="CLU_1384838_0_0_1"/>
<sequence length="208" mass="23149">MSNYPRRSARLSPQMQQNQFQQKPNTLSAPAFTQSYSQSSSTSTSSHPSPISNTLNPPPPPPTSHQPPPGLQLQPSFMSQPQQTPHLHAPLPSPSLGNMEPFFGRLQPQTHMYASQDTQASFLGQQRQQALAVQEQSYNKQAQQQYQAPQQYDYQQRQLHPHTNSMSQEHPSHAALANPGQLPPNFLAEAAKRAELACLMRDFGDVSL</sequence>
<organism evidence="2 3">
    <name type="scientific">Exophiala aquamarina CBS 119918</name>
    <dbReference type="NCBI Taxonomy" id="1182545"/>
    <lineage>
        <taxon>Eukaryota</taxon>
        <taxon>Fungi</taxon>
        <taxon>Dikarya</taxon>
        <taxon>Ascomycota</taxon>
        <taxon>Pezizomycotina</taxon>
        <taxon>Eurotiomycetes</taxon>
        <taxon>Chaetothyriomycetidae</taxon>
        <taxon>Chaetothyriales</taxon>
        <taxon>Herpotrichiellaceae</taxon>
        <taxon>Exophiala</taxon>
    </lineage>
</organism>
<protein>
    <submittedName>
        <fullName evidence="2">Uncharacterized protein</fullName>
    </submittedName>
</protein>
<feature type="compositionally biased region" description="Pro residues" evidence="1">
    <location>
        <begin position="56"/>
        <end position="70"/>
    </location>
</feature>
<evidence type="ECO:0000313" key="2">
    <source>
        <dbReference type="EMBL" id="KEF55305.1"/>
    </source>
</evidence>
<evidence type="ECO:0000256" key="1">
    <source>
        <dbReference type="SAM" id="MobiDB-lite"/>
    </source>
</evidence>
<feature type="compositionally biased region" description="Low complexity" evidence="1">
    <location>
        <begin position="33"/>
        <end position="55"/>
    </location>
</feature>
<dbReference type="OrthoDB" id="4157208at2759"/>
<comment type="caution">
    <text evidence="2">The sequence shown here is derived from an EMBL/GenBank/DDBJ whole genome shotgun (WGS) entry which is preliminary data.</text>
</comment>
<feature type="compositionally biased region" description="Low complexity" evidence="1">
    <location>
        <begin position="85"/>
        <end position="96"/>
    </location>
</feature>
<reference evidence="2 3" key="1">
    <citation type="submission" date="2013-03" db="EMBL/GenBank/DDBJ databases">
        <title>The Genome Sequence of Exophiala aquamarina CBS 119918.</title>
        <authorList>
            <consortium name="The Broad Institute Genomics Platform"/>
            <person name="Cuomo C."/>
            <person name="de Hoog S."/>
            <person name="Gorbushina A."/>
            <person name="Walker B."/>
            <person name="Young S.K."/>
            <person name="Zeng Q."/>
            <person name="Gargeya S."/>
            <person name="Fitzgerald M."/>
            <person name="Haas B."/>
            <person name="Abouelleil A."/>
            <person name="Allen A.W."/>
            <person name="Alvarado L."/>
            <person name="Arachchi H.M."/>
            <person name="Berlin A.M."/>
            <person name="Chapman S.B."/>
            <person name="Gainer-Dewar J."/>
            <person name="Goldberg J."/>
            <person name="Griggs A."/>
            <person name="Gujja S."/>
            <person name="Hansen M."/>
            <person name="Howarth C."/>
            <person name="Imamovic A."/>
            <person name="Ireland A."/>
            <person name="Larimer J."/>
            <person name="McCowan C."/>
            <person name="Murphy C."/>
            <person name="Pearson M."/>
            <person name="Poon T.W."/>
            <person name="Priest M."/>
            <person name="Roberts A."/>
            <person name="Saif S."/>
            <person name="Shea T."/>
            <person name="Sisk P."/>
            <person name="Sykes S."/>
            <person name="Wortman J."/>
            <person name="Nusbaum C."/>
            <person name="Birren B."/>
        </authorList>
    </citation>
    <scope>NUCLEOTIDE SEQUENCE [LARGE SCALE GENOMIC DNA]</scope>
    <source>
        <strain evidence="2 3">CBS 119918</strain>
    </source>
</reference>
<feature type="compositionally biased region" description="Polar residues" evidence="1">
    <location>
        <begin position="73"/>
        <end position="84"/>
    </location>
</feature>
<dbReference type="Proteomes" id="UP000027920">
    <property type="component" value="Unassembled WGS sequence"/>
</dbReference>
<dbReference type="AlphaFoldDB" id="A0A072PII7"/>
<feature type="region of interest" description="Disordered" evidence="1">
    <location>
        <begin position="162"/>
        <end position="181"/>
    </location>
</feature>
<gene>
    <name evidence="2" type="ORF">A1O9_08959</name>
</gene>
<proteinExistence type="predicted"/>
<feature type="region of interest" description="Disordered" evidence="1">
    <location>
        <begin position="1"/>
        <end position="103"/>
    </location>
</feature>
<dbReference type="VEuPathDB" id="FungiDB:A1O9_08959"/>
<feature type="compositionally biased region" description="Polar residues" evidence="1">
    <location>
        <begin position="23"/>
        <end position="32"/>
    </location>
</feature>
<evidence type="ECO:0000313" key="3">
    <source>
        <dbReference type="Proteomes" id="UP000027920"/>
    </source>
</evidence>